<keyword evidence="6" id="KW-0548">Nucleotidyltransferase</keyword>
<evidence type="ECO:0000259" key="5">
    <source>
        <dbReference type="PROSITE" id="PS50887"/>
    </source>
</evidence>
<dbReference type="PANTHER" id="PTHR45138">
    <property type="entry name" value="REGULATORY COMPONENTS OF SENSORY TRANSDUCTION SYSTEM"/>
    <property type="match status" value="1"/>
</dbReference>
<dbReference type="SUPFAM" id="SSF55785">
    <property type="entry name" value="PYP-like sensor domain (PAS domain)"/>
    <property type="match status" value="1"/>
</dbReference>
<evidence type="ECO:0000256" key="3">
    <source>
        <dbReference type="SAM" id="Phobius"/>
    </source>
</evidence>
<protein>
    <recommendedName>
        <fullName evidence="1">diguanylate cyclase</fullName>
        <ecNumber evidence="1">2.7.7.65</ecNumber>
    </recommendedName>
</protein>
<evidence type="ECO:0000313" key="6">
    <source>
        <dbReference type="EMBL" id="MDB1124847.1"/>
    </source>
</evidence>
<dbReference type="CDD" id="cd00130">
    <property type="entry name" value="PAS"/>
    <property type="match status" value="1"/>
</dbReference>
<evidence type="ECO:0000259" key="4">
    <source>
        <dbReference type="PROSITE" id="PS50113"/>
    </source>
</evidence>
<dbReference type="Gene3D" id="3.30.70.270">
    <property type="match status" value="1"/>
</dbReference>
<feature type="transmembrane region" description="Helical" evidence="3">
    <location>
        <begin position="12"/>
        <end position="31"/>
    </location>
</feature>
<dbReference type="NCBIfam" id="TIGR00254">
    <property type="entry name" value="GGDEF"/>
    <property type="match status" value="1"/>
</dbReference>
<accession>A0ABT4YTY4</accession>
<dbReference type="PANTHER" id="PTHR45138:SF9">
    <property type="entry name" value="DIGUANYLATE CYCLASE DGCM-RELATED"/>
    <property type="match status" value="1"/>
</dbReference>
<comment type="caution">
    <text evidence="6">The sequence shown here is derived from an EMBL/GenBank/DDBJ whole genome shotgun (WGS) entry which is preliminary data.</text>
</comment>
<comment type="catalytic activity">
    <reaction evidence="2">
        <text>2 GTP = 3',3'-c-di-GMP + 2 diphosphate</text>
        <dbReference type="Rhea" id="RHEA:24898"/>
        <dbReference type="ChEBI" id="CHEBI:33019"/>
        <dbReference type="ChEBI" id="CHEBI:37565"/>
        <dbReference type="ChEBI" id="CHEBI:58805"/>
        <dbReference type="EC" id="2.7.7.65"/>
    </reaction>
</comment>
<dbReference type="InterPro" id="IPR000014">
    <property type="entry name" value="PAS"/>
</dbReference>
<keyword evidence="3" id="KW-1133">Transmembrane helix</keyword>
<dbReference type="SUPFAM" id="SSF55073">
    <property type="entry name" value="Nucleotide cyclase"/>
    <property type="match status" value="1"/>
</dbReference>
<dbReference type="GO" id="GO:0052621">
    <property type="term" value="F:diguanylate cyclase activity"/>
    <property type="evidence" value="ECO:0007669"/>
    <property type="project" value="UniProtKB-EC"/>
</dbReference>
<evidence type="ECO:0000256" key="2">
    <source>
        <dbReference type="ARBA" id="ARBA00034247"/>
    </source>
</evidence>
<sequence length="579" mass="65946">MDNLFYRIAEWNYFAEIEVLVVVIALSIIVAQRLRYKKQLTSYYRDTPVALIVIDAQSGDLLLSNRGSQQLLGIKQVGKNYSYPSGLDQTSFLQSFNQISGKTFQNIEQAWTISSSHQVNIDFSGRKIRFNNRSSWLIYASLHQNSGLENEQVKTSLRVARTSLDSLSELIYIKNKDGDIVDTNRAFDIFWKGRSEESDVDIDEILQGRGTQRRWTTDPQGRGCLLETSQSTLLSSDGEILGSLSISHDVTDWFKMQQDLRDEMEKRKGTEIALAQRDTILQSLLKSSPDGIALFNENKVCEACNQAFADTLGITDYTTLVGKRVDDVLPPHTYKDFSRTDDEVLREGKSLRYRDQMFDEDGQPKWFDVVKSAYKDPNSGANGVLLMARDVTDSCLVEMQLEEMNQELERLSFLDGLTQIANRRSFDEQLDTIWNMHKRQKMSLTVMLCDIDFFKDFNDNYGHQKGDETLRLVAQSFKTVLTRSSDCVARYGGEEFGFVIPNTDKAEAQVLATKIHDVINQIDIKHEFSSVSDRITLSIGVVSIIPSSLDTPDILVDYADQALYLAKKKGRNQTRYHEE</sequence>
<organism evidence="6 7">
    <name type="scientific">Vibrio algarum</name>
    <dbReference type="NCBI Taxonomy" id="3020714"/>
    <lineage>
        <taxon>Bacteria</taxon>
        <taxon>Pseudomonadati</taxon>
        <taxon>Pseudomonadota</taxon>
        <taxon>Gammaproteobacteria</taxon>
        <taxon>Vibrionales</taxon>
        <taxon>Vibrionaceae</taxon>
        <taxon>Vibrio</taxon>
    </lineage>
</organism>
<dbReference type="PROSITE" id="PS50887">
    <property type="entry name" value="GGDEF"/>
    <property type="match status" value="1"/>
</dbReference>
<dbReference type="RefSeq" id="WP_272137727.1">
    <property type="nucleotide sequence ID" value="NZ_JAQLOI010000001.1"/>
</dbReference>
<dbReference type="PROSITE" id="PS50113">
    <property type="entry name" value="PAC"/>
    <property type="match status" value="1"/>
</dbReference>
<dbReference type="SMART" id="SM00267">
    <property type="entry name" value="GGDEF"/>
    <property type="match status" value="1"/>
</dbReference>
<dbReference type="EMBL" id="JAQLOI010000001">
    <property type="protein sequence ID" value="MDB1124847.1"/>
    <property type="molecule type" value="Genomic_DNA"/>
</dbReference>
<dbReference type="SMART" id="SM00091">
    <property type="entry name" value="PAS"/>
    <property type="match status" value="2"/>
</dbReference>
<keyword evidence="3" id="KW-0812">Transmembrane</keyword>
<dbReference type="InterPro" id="IPR000700">
    <property type="entry name" value="PAS-assoc_C"/>
</dbReference>
<feature type="domain" description="PAC" evidence="4">
    <location>
        <begin position="351"/>
        <end position="403"/>
    </location>
</feature>
<evidence type="ECO:0000256" key="1">
    <source>
        <dbReference type="ARBA" id="ARBA00012528"/>
    </source>
</evidence>
<dbReference type="Gene3D" id="3.30.450.20">
    <property type="entry name" value="PAS domain"/>
    <property type="match status" value="1"/>
</dbReference>
<dbReference type="Pfam" id="PF00990">
    <property type="entry name" value="GGDEF"/>
    <property type="match status" value="1"/>
</dbReference>
<evidence type="ECO:0000313" key="7">
    <source>
        <dbReference type="Proteomes" id="UP001210678"/>
    </source>
</evidence>
<keyword evidence="6" id="KW-0808">Transferase</keyword>
<dbReference type="Proteomes" id="UP001210678">
    <property type="component" value="Unassembled WGS sequence"/>
</dbReference>
<dbReference type="NCBIfam" id="TIGR00229">
    <property type="entry name" value="sensory_box"/>
    <property type="match status" value="1"/>
</dbReference>
<dbReference type="EC" id="2.7.7.65" evidence="1"/>
<keyword evidence="7" id="KW-1185">Reference proteome</keyword>
<proteinExistence type="predicted"/>
<dbReference type="InterPro" id="IPR043128">
    <property type="entry name" value="Rev_trsase/Diguanyl_cyclase"/>
</dbReference>
<keyword evidence="3" id="KW-0472">Membrane</keyword>
<feature type="domain" description="GGDEF" evidence="5">
    <location>
        <begin position="442"/>
        <end position="579"/>
    </location>
</feature>
<name>A0ABT4YTY4_9VIBR</name>
<dbReference type="InterPro" id="IPR000160">
    <property type="entry name" value="GGDEF_dom"/>
</dbReference>
<dbReference type="InterPro" id="IPR013656">
    <property type="entry name" value="PAS_4"/>
</dbReference>
<dbReference type="InterPro" id="IPR035965">
    <property type="entry name" value="PAS-like_dom_sf"/>
</dbReference>
<dbReference type="InterPro" id="IPR050469">
    <property type="entry name" value="Diguanylate_Cyclase"/>
</dbReference>
<dbReference type="Pfam" id="PF08448">
    <property type="entry name" value="PAS_4"/>
    <property type="match status" value="1"/>
</dbReference>
<dbReference type="CDD" id="cd01949">
    <property type="entry name" value="GGDEF"/>
    <property type="match status" value="1"/>
</dbReference>
<gene>
    <name evidence="6" type="ORF">PGX00_14820</name>
</gene>
<dbReference type="InterPro" id="IPR029787">
    <property type="entry name" value="Nucleotide_cyclase"/>
</dbReference>
<reference evidence="6 7" key="1">
    <citation type="submission" date="2023-01" db="EMBL/GenBank/DDBJ databases">
        <title>Vibrio sp. KJ40-1 sp.nov, isolated from marine algae.</title>
        <authorList>
            <person name="Butt M."/>
            <person name="Kim J.M.J."/>
            <person name="Jeon C.O.C."/>
        </authorList>
    </citation>
    <scope>NUCLEOTIDE SEQUENCE [LARGE SCALE GENOMIC DNA]</scope>
    <source>
        <strain evidence="6 7">KJ40-1</strain>
    </source>
</reference>